<organism evidence="1 2">
    <name type="scientific">Apiosordaria backusii</name>
    <dbReference type="NCBI Taxonomy" id="314023"/>
    <lineage>
        <taxon>Eukaryota</taxon>
        <taxon>Fungi</taxon>
        <taxon>Dikarya</taxon>
        <taxon>Ascomycota</taxon>
        <taxon>Pezizomycotina</taxon>
        <taxon>Sordariomycetes</taxon>
        <taxon>Sordariomycetidae</taxon>
        <taxon>Sordariales</taxon>
        <taxon>Lasiosphaeriaceae</taxon>
        <taxon>Apiosordaria</taxon>
    </lineage>
</organism>
<reference evidence="1" key="1">
    <citation type="submission" date="2023-06" db="EMBL/GenBank/DDBJ databases">
        <title>Genome-scale phylogeny and comparative genomics of the fungal order Sordariales.</title>
        <authorList>
            <consortium name="Lawrence Berkeley National Laboratory"/>
            <person name="Hensen N."/>
            <person name="Bonometti L."/>
            <person name="Westerberg I."/>
            <person name="Brannstrom I.O."/>
            <person name="Guillou S."/>
            <person name="Cros-Aarteil S."/>
            <person name="Calhoun S."/>
            <person name="Haridas S."/>
            <person name="Kuo A."/>
            <person name="Mondo S."/>
            <person name="Pangilinan J."/>
            <person name="Riley R."/>
            <person name="Labutti K."/>
            <person name="Andreopoulos B."/>
            <person name="Lipzen A."/>
            <person name="Chen C."/>
            <person name="Yanf M."/>
            <person name="Daum C."/>
            <person name="Ng V."/>
            <person name="Clum A."/>
            <person name="Steindorff A."/>
            <person name="Ohm R."/>
            <person name="Martin F."/>
            <person name="Silar P."/>
            <person name="Natvig D."/>
            <person name="Lalanne C."/>
            <person name="Gautier V."/>
            <person name="Ament-Velasquez S.L."/>
            <person name="Kruys A."/>
            <person name="Hutchinson M.I."/>
            <person name="Powell A.J."/>
            <person name="Barry K."/>
            <person name="Miller A.N."/>
            <person name="Grigoriev I.V."/>
            <person name="Debuchy R."/>
            <person name="Gladieux P."/>
            <person name="Thoren M.H."/>
            <person name="Johannesson H."/>
        </authorList>
    </citation>
    <scope>NUCLEOTIDE SEQUENCE</scope>
    <source>
        <strain evidence="1">CBS 540.89</strain>
    </source>
</reference>
<evidence type="ECO:0000313" key="2">
    <source>
        <dbReference type="Proteomes" id="UP001172159"/>
    </source>
</evidence>
<gene>
    <name evidence="1" type="ORF">B0T21DRAFT_344926</name>
</gene>
<accession>A0AA40K3Z4</accession>
<proteinExistence type="predicted"/>
<dbReference type="Proteomes" id="UP001172159">
    <property type="component" value="Unassembled WGS sequence"/>
</dbReference>
<name>A0AA40K3Z4_9PEZI</name>
<dbReference type="EMBL" id="JAUKTV010000002">
    <property type="protein sequence ID" value="KAK0744782.1"/>
    <property type="molecule type" value="Genomic_DNA"/>
</dbReference>
<dbReference type="AlphaFoldDB" id="A0AA40K3Z4"/>
<sequence length="150" mass="16949">MFDKARRRFGRRIQKRKESMRLSPKEVTSNSKHLSTFLPDKIPQIVARYIPTSVIHNLVSSFELCRHTCIFEGQSNSVSNPTCTMNASTCTTDVEVDSIILDTMSIPSNTSMIKTKKLERTLIGIPDDSFGHDYCTLAITSLVVDQYSRT</sequence>
<comment type="caution">
    <text evidence="1">The sequence shown here is derived from an EMBL/GenBank/DDBJ whole genome shotgun (WGS) entry which is preliminary data.</text>
</comment>
<protein>
    <submittedName>
        <fullName evidence="1">Uncharacterized protein</fullName>
    </submittedName>
</protein>
<evidence type="ECO:0000313" key="1">
    <source>
        <dbReference type="EMBL" id="KAK0744782.1"/>
    </source>
</evidence>
<keyword evidence="2" id="KW-1185">Reference proteome</keyword>